<accession>A0A930VMR0</accession>
<dbReference type="GO" id="GO:0033539">
    <property type="term" value="P:fatty acid beta-oxidation using acyl-CoA dehydrogenase"/>
    <property type="evidence" value="ECO:0007669"/>
    <property type="project" value="TreeGrafter"/>
</dbReference>
<dbReference type="PROSITE" id="PS00073">
    <property type="entry name" value="ACYL_COA_DH_2"/>
    <property type="match status" value="1"/>
</dbReference>
<name>A0A930VMR0_9ACTN</name>
<dbReference type="RefSeq" id="WP_194697649.1">
    <property type="nucleotide sequence ID" value="NZ_JADKPO010000026.1"/>
</dbReference>
<evidence type="ECO:0000256" key="7">
    <source>
        <dbReference type="ARBA" id="ARBA00037085"/>
    </source>
</evidence>
<dbReference type="PANTHER" id="PTHR48083:SF20">
    <property type="entry name" value="LONG-CHAIN SPECIFIC ACYL-COA DEHYDROGENASE, MITOCHONDRIAL"/>
    <property type="match status" value="1"/>
</dbReference>
<keyword evidence="4 10" id="KW-0285">Flavoprotein</keyword>
<dbReference type="Gene3D" id="1.20.140.10">
    <property type="entry name" value="Butyryl-CoA Dehydrogenase, subunit A, domain 3"/>
    <property type="match status" value="1"/>
</dbReference>
<feature type="domain" description="Acyl-CoA dehydrogenase/oxidase N-terminal" evidence="13">
    <location>
        <begin position="15"/>
        <end position="126"/>
    </location>
</feature>
<comment type="similarity">
    <text evidence="3 10">Belongs to the acyl-CoA dehydrogenase family.</text>
</comment>
<keyword evidence="6 10" id="KW-0560">Oxidoreductase</keyword>
<dbReference type="PROSITE" id="PS00072">
    <property type="entry name" value="ACYL_COA_DH_1"/>
    <property type="match status" value="1"/>
</dbReference>
<sequence>MTSMEGRVRRAIFDDEHEAFREAVGTFLDKEVVPHHDRWEADGIADREVWAKAGSQGLLGLQLDEKYGGGGTSDFRYNAVIGEEMTRRGVYGAAFTLFNDMIVPYLAAGATDEQRARWFPGLCAGETIAAIAMSEPGAGSDLQGIRTTAVDAGDHYVLNGQKTFISNGILSDLVVVVARTNPDAGHQGISLLVVERGMEGFERGRNLDKIGQHAQDTAELFFSDVHVPKANLLGEEGSGFVQLMTNLSQERLSMAVASAAACEHIVEMTLAYAKERTAFGRPIGKFQHNRFVIAEMATEAHIARVFVDDCIARHIRGELDAKTASMAKYWTTELQNKLVDRGVQMHGGYGYMTEYPIARAWLNSRVGTIYGGTTEIQKEIIGRSLGL</sequence>
<evidence type="ECO:0000313" key="14">
    <source>
        <dbReference type="EMBL" id="MBF4769502.1"/>
    </source>
</evidence>
<dbReference type="InterPro" id="IPR036250">
    <property type="entry name" value="AcylCo_DH-like_C"/>
</dbReference>
<evidence type="ECO:0000259" key="11">
    <source>
        <dbReference type="Pfam" id="PF00441"/>
    </source>
</evidence>
<evidence type="ECO:0000256" key="3">
    <source>
        <dbReference type="ARBA" id="ARBA00009347"/>
    </source>
</evidence>
<evidence type="ECO:0000256" key="1">
    <source>
        <dbReference type="ARBA" id="ARBA00001974"/>
    </source>
</evidence>
<comment type="caution">
    <text evidence="14">The sequence shown here is derived from an EMBL/GenBank/DDBJ whole genome shotgun (WGS) entry which is preliminary data.</text>
</comment>
<evidence type="ECO:0000256" key="2">
    <source>
        <dbReference type="ARBA" id="ARBA00005102"/>
    </source>
</evidence>
<organism evidence="14 15">
    <name type="scientific">Nocardioides agariphilus</name>
    <dbReference type="NCBI Taxonomy" id="433664"/>
    <lineage>
        <taxon>Bacteria</taxon>
        <taxon>Bacillati</taxon>
        <taxon>Actinomycetota</taxon>
        <taxon>Actinomycetes</taxon>
        <taxon>Propionibacteriales</taxon>
        <taxon>Nocardioidaceae</taxon>
        <taxon>Nocardioides</taxon>
    </lineage>
</organism>
<evidence type="ECO:0000259" key="13">
    <source>
        <dbReference type="Pfam" id="PF02771"/>
    </source>
</evidence>
<dbReference type="InterPro" id="IPR050741">
    <property type="entry name" value="Acyl-CoA_dehydrogenase"/>
</dbReference>
<dbReference type="InterPro" id="IPR006091">
    <property type="entry name" value="Acyl-CoA_Oxase/DH_mid-dom"/>
</dbReference>
<evidence type="ECO:0000259" key="12">
    <source>
        <dbReference type="Pfam" id="PF02770"/>
    </source>
</evidence>
<reference evidence="14" key="1">
    <citation type="submission" date="2020-11" db="EMBL/GenBank/DDBJ databases">
        <title>Nocardioides cynanchi sp. nov., isolated from soil of rhizosphere of Cynanchum wilfordii.</title>
        <authorList>
            <person name="Lee J.-S."/>
            <person name="Suh M.K."/>
            <person name="Kim J.-S."/>
        </authorList>
    </citation>
    <scope>NUCLEOTIDE SEQUENCE</scope>
    <source>
        <strain evidence="14">KCTC 19276</strain>
    </source>
</reference>
<comment type="function">
    <text evidence="7">Catalyzes the dehydrogenation at the alpha-beta position of ACP-bound acyl chains. This results in the introduction of a double bond in the lipidic chain, which is further transferred to the epsilon-amino group of lysine residue in the mycobactin core by MbtK.</text>
</comment>
<evidence type="ECO:0000256" key="9">
    <source>
        <dbReference type="ARBA" id="ARBA00042660"/>
    </source>
</evidence>
<evidence type="ECO:0000256" key="6">
    <source>
        <dbReference type="ARBA" id="ARBA00023002"/>
    </source>
</evidence>
<dbReference type="InterPro" id="IPR037069">
    <property type="entry name" value="AcylCoA_DH/ox_N_sf"/>
</dbReference>
<gene>
    <name evidence="14" type="ORF">ISU10_17170</name>
</gene>
<dbReference type="SUPFAM" id="SSF56645">
    <property type="entry name" value="Acyl-CoA dehydrogenase NM domain-like"/>
    <property type="match status" value="1"/>
</dbReference>
<dbReference type="InterPro" id="IPR013786">
    <property type="entry name" value="AcylCoA_DH/ox_N"/>
</dbReference>
<dbReference type="AlphaFoldDB" id="A0A930VMR0"/>
<proteinExistence type="inferred from homology"/>
<dbReference type="Pfam" id="PF02771">
    <property type="entry name" value="Acyl-CoA_dh_N"/>
    <property type="match status" value="1"/>
</dbReference>
<evidence type="ECO:0000256" key="8">
    <source>
        <dbReference type="ARBA" id="ARBA00040394"/>
    </source>
</evidence>
<dbReference type="GO" id="GO:0050660">
    <property type="term" value="F:flavin adenine dinucleotide binding"/>
    <property type="evidence" value="ECO:0007669"/>
    <property type="project" value="InterPro"/>
</dbReference>
<comment type="pathway">
    <text evidence="2">Siderophore biosynthesis; mycobactin biosynthesis.</text>
</comment>
<evidence type="ECO:0000256" key="5">
    <source>
        <dbReference type="ARBA" id="ARBA00022827"/>
    </source>
</evidence>
<dbReference type="FunFam" id="1.20.140.10:FF:000001">
    <property type="entry name" value="Acyl-CoA dehydrogenase"/>
    <property type="match status" value="1"/>
</dbReference>
<dbReference type="Gene3D" id="2.40.110.10">
    <property type="entry name" value="Butyryl-CoA Dehydrogenase, subunit A, domain 2"/>
    <property type="match status" value="1"/>
</dbReference>
<protein>
    <recommendedName>
        <fullName evidence="8">Acyl-[acyl-carrier-protein] dehydrogenase MbtN</fullName>
    </recommendedName>
    <alternativeName>
        <fullName evidence="9">Mycobactin synthase protein N</fullName>
    </alternativeName>
</protein>
<dbReference type="InterPro" id="IPR009075">
    <property type="entry name" value="AcylCo_DH/oxidase_C"/>
</dbReference>
<dbReference type="FunFam" id="2.40.110.10:FF:000002">
    <property type="entry name" value="Acyl-CoA dehydrogenase fadE12"/>
    <property type="match status" value="1"/>
</dbReference>
<dbReference type="InterPro" id="IPR046373">
    <property type="entry name" value="Acyl-CoA_Oxase/DH_mid-dom_sf"/>
</dbReference>
<evidence type="ECO:0000256" key="10">
    <source>
        <dbReference type="RuleBase" id="RU362125"/>
    </source>
</evidence>
<dbReference type="GO" id="GO:0005737">
    <property type="term" value="C:cytoplasm"/>
    <property type="evidence" value="ECO:0007669"/>
    <property type="project" value="TreeGrafter"/>
</dbReference>
<dbReference type="InterPro" id="IPR009100">
    <property type="entry name" value="AcylCoA_DH/oxidase_NM_dom_sf"/>
</dbReference>
<dbReference type="Pfam" id="PF02770">
    <property type="entry name" value="Acyl-CoA_dh_M"/>
    <property type="match status" value="1"/>
</dbReference>
<dbReference type="Proteomes" id="UP000660668">
    <property type="component" value="Unassembled WGS sequence"/>
</dbReference>
<dbReference type="GO" id="GO:0003995">
    <property type="term" value="F:acyl-CoA dehydrogenase activity"/>
    <property type="evidence" value="ECO:0007669"/>
    <property type="project" value="InterPro"/>
</dbReference>
<feature type="domain" description="Acyl-CoA dehydrogenase/oxidase C-terminal" evidence="11">
    <location>
        <begin position="237"/>
        <end position="385"/>
    </location>
</feature>
<evidence type="ECO:0000256" key="4">
    <source>
        <dbReference type="ARBA" id="ARBA00022630"/>
    </source>
</evidence>
<comment type="cofactor">
    <cofactor evidence="1 10">
        <name>FAD</name>
        <dbReference type="ChEBI" id="CHEBI:57692"/>
    </cofactor>
</comment>
<dbReference type="Pfam" id="PF00441">
    <property type="entry name" value="Acyl-CoA_dh_1"/>
    <property type="match status" value="1"/>
</dbReference>
<keyword evidence="15" id="KW-1185">Reference proteome</keyword>
<feature type="domain" description="Acyl-CoA oxidase/dehydrogenase middle" evidence="12">
    <location>
        <begin position="130"/>
        <end position="225"/>
    </location>
</feature>
<dbReference type="Gene3D" id="1.10.540.10">
    <property type="entry name" value="Acyl-CoA dehydrogenase/oxidase, N-terminal domain"/>
    <property type="match status" value="1"/>
</dbReference>
<dbReference type="InterPro" id="IPR006089">
    <property type="entry name" value="Acyl-CoA_DH_CS"/>
</dbReference>
<evidence type="ECO:0000313" key="15">
    <source>
        <dbReference type="Proteomes" id="UP000660668"/>
    </source>
</evidence>
<dbReference type="PANTHER" id="PTHR48083">
    <property type="entry name" value="MEDIUM-CHAIN SPECIFIC ACYL-COA DEHYDROGENASE, MITOCHONDRIAL-RELATED"/>
    <property type="match status" value="1"/>
</dbReference>
<dbReference type="EMBL" id="JADKPO010000026">
    <property type="protein sequence ID" value="MBF4769502.1"/>
    <property type="molecule type" value="Genomic_DNA"/>
</dbReference>
<dbReference type="SUPFAM" id="SSF47203">
    <property type="entry name" value="Acyl-CoA dehydrogenase C-terminal domain-like"/>
    <property type="match status" value="1"/>
</dbReference>
<keyword evidence="5 10" id="KW-0274">FAD</keyword>